<sequence>MPKHTLSSDAPLPKAKRPATSFKAFVTRETFLSKKRIYADKIGNSVQMEQWQSVYEQALDVNNAAKAIPAPMDGPIMKHECSAECFGEKLLPEPSQILQHECTEACNTAGCPKTTSSSGSKLTSRKNQSAKIRRDALSKVAQFLGTRGASGPCKSMENVDALANSVQLKVDWSLAKRLAAETNVLIRLACSNSSP</sequence>
<evidence type="ECO:0000256" key="1">
    <source>
        <dbReference type="SAM" id="MobiDB-lite"/>
    </source>
</evidence>
<proteinExistence type="predicted"/>
<feature type="compositionally biased region" description="Low complexity" evidence="1">
    <location>
        <begin position="113"/>
        <end position="126"/>
    </location>
</feature>
<reference evidence="3" key="1">
    <citation type="submission" date="2017-05" db="EMBL/GenBank/DDBJ databases">
        <authorList>
            <person name="Song R."/>
            <person name="Chenine A.L."/>
            <person name="Ruprecht R.M."/>
        </authorList>
    </citation>
    <scope>NUCLEOTIDE SEQUENCE [LARGE SCALE GENOMIC DNA]</scope>
</reference>
<name>A0A2H1H9V4_ZYMTR</name>
<dbReference type="EMBL" id="LT854270">
    <property type="protein sequence ID" value="SMR62558.1"/>
    <property type="molecule type" value="Genomic_DNA"/>
</dbReference>
<dbReference type="Proteomes" id="UP000245764">
    <property type="component" value="Chromosome 18"/>
</dbReference>
<dbReference type="AlphaFoldDB" id="A0A2H1H9V4"/>
<accession>A0A2H1H9V4</accession>
<feature type="region of interest" description="Disordered" evidence="1">
    <location>
        <begin position="110"/>
        <end position="130"/>
    </location>
</feature>
<organism evidence="2 3">
    <name type="scientific">Zymoseptoria tritici ST99CH_1E4</name>
    <dbReference type="NCBI Taxonomy" id="1276532"/>
    <lineage>
        <taxon>Eukaryota</taxon>
        <taxon>Fungi</taxon>
        <taxon>Dikarya</taxon>
        <taxon>Ascomycota</taxon>
        <taxon>Pezizomycotina</taxon>
        <taxon>Dothideomycetes</taxon>
        <taxon>Dothideomycetidae</taxon>
        <taxon>Mycosphaerellales</taxon>
        <taxon>Mycosphaerellaceae</taxon>
        <taxon>Zymoseptoria</taxon>
    </lineage>
</organism>
<evidence type="ECO:0000313" key="3">
    <source>
        <dbReference type="Proteomes" id="UP000245764"/>
    </source>
</evidence>
<protein>
    <submittedName>
        <fullName evidence="2">Uncharacterized protein</fullName>
    </submittedName>
</protein>
<gene>
    <name evidence="2" type="ORF">ZT1E4_G11873</name>
</gene>
<evidence type="ECO:0000313" key="2">
    <source>
        <dbReference type="EMBL" id="SMR62558.1"/>
    </source>
</evidence>